<reference evidence="4" key="1">
    <citation type="journal article" date="2019" name="Int. J. Syst. Evol. Microbiol.">
        <title>The Global Catalogue of Microorganisms (GCM) 10K type strain sequencing project: providing services to taxonomists for standard genome sequencing and annotation.</title>
        <authorList>
            <consortium name="The Broad Institute Genomics Platform"/>
            <consortium name="The Broad Institute Genome Sequencing Center for Infectious Disease"/>
            <person name="Wu L."/>
            <person name="Ma J."/>
        </authorList>
    </citation>
    <scope>NUCLEOTIDE SEQUENCE [LARGE SCALE GENOMIC DNA]</scope>
    <source>
        <strain evidence="4">CCUG 50213</strain>
    </source>
</reference>
<dbReference type="PIRSF" id="PIRSF002741">
    <property type="entry name" value="MppA"/>
    <property type="match status" value="1"/>
</dbReference>
<accession>A0ABW3TL12</accession>
<proteinExistence type="predicted"/>
<feature type="signal peptide" evidence="1">
    <location>
        <begin position="1"/>
        <end position="18"/>
    </location>
</feature>
<dbReference type="EMBL" id="JBHTLY010000002">
    <property type="protein sequence ID" value="MFD1201133.1"/>
    <property type="molecule type" value="Genomic_DNA"/>
</dbReference>
<dbReference type="PANTHER" id="PTHR30290">
    <property type="entry name" value="PERIPLASMIC BINDING COMPONENT OF ABC TRANSPORTER"/>
    <property type="match status" value="1"/>
</dbReference>
<dbReference type="Pfam" id="PF00496">
    <property type="entry name" value="SBP_bac_5"/>
    <property type="match status" value="1"/>
</dbReference>
<name>A0ABW3TL12_9MICO</name>
<dbReference type="InterPro" id="IPR039424">
    <property type="entry name" value="SBP_5"/>
</dbReference>
<dbReference type="SUPFAM" id="SSF53850">
    <property type="entry name" value="Periplasmic binding protein-like II"/>
    <property type="match status" value="1"/>
</dbReference>
<dbReference type="Proteomes" id="UP001597181">
    <property type="component" value="Unassembled WGS sequence"/>
</dbReference>
<dbReference type="InterPro" id="IPR030678">
    <property type="entry name" value="Peptide/Ni-bd"/>
</dbReference>
<dbReference type="RefSeq" id="WP_343957063.1">
    <property type="nucleotide sequence ID" value="NZ_BAAAKZ010000001.1"/>
</dbReference>
<protein>
    <submittedName>
        <fullName evidence="3">ABC transporter family substrate-binding protein</fullName>
    </submittedName>
</protein>
<gene>
    <name evidence="3" type="ORF">ACFQ3U_04410</name>
</gene>
<evidence type="ECO:0000313" key="3">
    <source>
        <dbReference type="EMBL" id="MFD1201133.1"/>
    </source>
</evidence>
<dbReference type="CDD" id="cd08501">
    <property type="entry name" value="PBP2_Lpqw"/>
    <property type="match status" value="1"/>
</dbReference>
<organism evidence="3 4">
    <name type="scientific">Leucobacter albus</name>
    <dbReference type="NCBI Taxonomy" id="272210"/>
    <lineage>
        <taxon>Bacteria</taxon>
        <taxon>Bacillati</taxon>
        <taxon>Actinomycetota</taxon>
        <taxon>Actinomycetes</taxon>
        <taxon>Micrococcales</taxon>
        <taxon>Microbacteriaceae</taxon>
        <taxon>Leucobacter</taxon>
    </lineage>
</organism>
<dbReference type="Gene3D" id="3.40.190.10">
    <property type="entry name" value="Periplasmic binding protein-like II"/>
    <property type="match status" value="1"/>
</dbReference>
<comment type="caution">
    <text evidence="3">The sequence shown here is derived from an EMBL/GenBank/DDBJ whole genome shotgun (WGS) entry which is preliminary data.</text>
</comment>
<evidence type="ECO:0000313" key="4">
    <source>
        <dbReference type="Proteomes" id="UP001597181"/>
    </source>
</evidence>
<keyword evidence="1" id="KW-0732">Signal</keyword>
<sequence length="551" mass="59965">MALFASATIALSSCASTAAPQAETPALTASTNDINPTDRGDLEDGGVLQWALSASVTNFNYYNLNGAQVDTFNIMGALLPRPFHYSPAGEPTVNEDFYSSIEVLSQDPLTVAYEIQPDAVWSDGSAIGAADFAGMWRANSGNDERFEGWGTTGYDRISDVTEGETPQQVVVTFGTYFADWQSLFDPLIPASLTATPEAFNTSWAQAPLVTAGPFVWGGEDKSAKTYSLKRNPDWWGEPAVLDEILFRVYGDPSAFVGSFKTGQLDFWEADEVEQYQAAKELGDASVRSAGSPVFRMFTFNKADEVLSDQRVRQAIILGTDRVRMAGLLAGKIGGEARALQNHIFMPNQMGYAENCGELCEYDPEAAKALLEEAGWSLGGDGYFEKDGKPLDISMVVQSGRANSAHEAQIAQSSLKEAGIKLTIRTVPVDDFFSKYVTVGNFQLATWTWNGVVTPVAKSLSMYTLDPNNIQRNYGAGGTTEINDLLQQAVQSHTLEEKYDTANLADEKIWEDAAWLPLYQVPQNTAARANVANLGSQGFADIRFQEIGFAKQ</sequence>
<feature type="chain" id="PRO_5046282301" evidence="1">
    <location>
        <begin position="19"/>
        <end position="551"/>
    </location>
</feature>
<evidence type="ECO:0000259" key="2">
    <source>
        <dbReference type="Pfam" id="PF00496"/>
    </source>
</evidence>
<dbReference type="InterPro" id="IPR000914">
    <property type="entry name" value="SBP_5_dom"/>
</dbReference>
<keyword evidence="4" id="KW-1185">Reference proteome</keyword>
<dbReference type="Gene3D" id="3.10.105.10">
    <property type="entry name" value="Dipeptide-binding Protein, Domain 3"/>
    <property type="match status" value="1"/>
</dbReference>
<dbReference type="PANTHER" id="PTHR30290:SF65">
    <property type="entry name" value="MONOACYL PHOSPHATIDYLINOSITOL TETRAMANNOSIDE-BINDING PROTEIN LPQW-RELATED"/>
    <property type="match status" value="1"/>
</dbReference>
<evidence type="ECO:0000256" key="1">
    <source>
        <dbReference type="SAM" id="SignalP"/>
    </source>
</evidence>
<feature type="domain" description="Solute-binding protein family 5" evidence="2">
    <location>
        <begin position="102"/>
        <end position="467"/>
    </location>
</feature>